<reference evidence="1 2" key="1">
    <citation type="submission" date="2014-06" db="EMBL/GenBank/DDBJ databases">
        <title>Evolutionary Origins and Diversification of the Mycorrhizal Mutualists.</title>
        <authorList>
            <consortium name="DOE Joint Genome Institute"/>
            <consortium name="Mycorrhizal Genomics Consortium"/>
            <person name="Kohler A."/>
            <person name="Kuo A."/>
            <person name="Nagy L.G."/>
            <person name="Floudas D."/>
            <person name="Copeland A."/>
            <person name="Barry K.W."/>
            <person name="Cichocki N."/>
            <person name="Veneault-Fourrey C."/>
            <person name="LaButti K."/>
            <person name="Lindquist E.A."/>
            <person name="Lipzen A."/>
            <person name="Lundell T."/>
            <person name="Morin E."/>
            <person name="Murat C."/>
            <person name="Riley R."/>
            <person name="Ohm R."/>
            <person name="Sun H."/>
            <person name="Tunlid A."/>
            <person name="Henrissat B."/>
            <person name="Grigoriev I.V."/>
            <person name="Hibbett D.S."/>
            <person name="Martin F."/>
        </authorList>
    </citation>
    <scope>NUCLEOTIDE SEQUENCE [LARGE SCALE GENOMIC DNA]</scope>
    <source>
        <strain evidence="1 2">SS14</strain>
    </source>
</reference>
<sequence length="215" mass="24033">MDSEHSAQMQVDLSTPTMSAIQAFNQDPSTKWVIKSAPGFIAIKHKMEKDISNAVADAWPELARHQDNYYCLLEDHNVLKESLQLAKKKAEECRAKKGLTLADKEWICVSDVPMLDGEDNEDDNEEDMVNSLSYLRVIPEAGVPAIGGSHLPYETQKKVYADPPTSITGVLPKPLGKVKAECWDQPALRGASEWILDHSVQDSKIRQLYREGKTL</sequence>
<protein>
    <submittedName>
        <fullName evidence="1">Uncharacterized protein</fullName>
    </submittedName>
</protein>
<keyword evidence="2" id="KW-1185">Reference proteome</keyword>
<dbReference type="HOGENOM" id="CLU_1283992_0_0_1"/>
<evidence type="ECO:0000313" key="2">
    <source>
        <dbReference type="Proteomes" id="UP000054279"/>
    </source>
</evidence>
<name>A0A0C9W4L1_SPHS4</name>
<evidence type="ECO:0000313" key="1">
    <source>
        <dbReference type="EMBL" id="KIJ47820.1"/>
    </source>
</evidence>
<dbReference type="Proteomes" id="UP000054279">
    <property type="component" value="Unassembled WGS sequence"/>
</dbReference>
<gene>
    <name evidence="1" type="ORF">M422DRAFT_248394</name>
</gene>
<organism evidence="1 2">
    <name type="scientific">Sphaerobolus stellatus (strain SS14)</name>
    <dbReference type="NCBI Taxonomy" id="990650"/>
    <lineage>
        <taxon>Eukaryota</taxon>
        <taxon>Fungi</taxon>
        <taxon>Dikarya</taxon>
        <taxon>Basidiomycota</taxon>
        <taxon>Agaricomycotina</taxon>
        <taxon>Agaricomycetes</taxon>
        <taxon>Phallomycetidae</taxon>
        <taxon>Geastrales</taxon>
        <taxon>Sphaerobolaceae</taxon>
        <taxon>Sphaerobolus</taxon>
    </lineage>
</organism>
<accession>A0A0C9W4L1</accession>
<proteinExistence type="predicted"/>
<dbReference type="AlphaFoldDB" id="A0A0C9W4L1"/>
<dbReference type="EMBL" id="KN837100">
    <property type="protein sequence ID" value="KIJ47820.1"/>
    <property type="molecule type" value="Genomic_DNA"/>
</dbReference>